<comment type="caution">
    <text evidence="2">Lacks conserved residue(s) required for the propagation of feature annotation.</text>
</comment>
<dbReference type="CDD" id="cd04496">
    <property type="entry name" value="SSB_OBF"/>
    <property type="match status" value="1"/>
</dbReference>
<dbReference type="Gene3D" id="2.40.50.140">
    <property type="entry name" value="Nucleic acid-binding proteins"/>
    <property type="match status" value="1"/>
</dbReference>
<keyword evidence="2" id="KW-0233">DNA recombination</keyword>
<keyword evidence="2" id="KW-0227">DNA damage</keyword>
<dbReference type="HAMAP" id="MF_00984">
    <property type="entry name" value="SSB"/>
    <property type="match status" value="1"/>
</dbReference>
<organism evidence="5 6">
    <name type="scientific">Candidatus Ornithospirochaeta avicola</name>
    <dbReference type="NCBI Taxonomy" id="2840896"/>
    <lineage>
        <taxon>Bacteria</taxon>
        <taxon>Pseudomonadati</taxon>
        <taxon>Spirochaetota</taxon>
        <taxon>Spirochaetia</taxon>
        <taxon>Spirochaetales</taxon>
        <taxon>Spirochaetaceae</taxon>
        <taxon>Spirochaetaceae incertae sedis</taxon>
        <taxon>Candidatus Ornithospirochaeta</taxon>
    </lineage>
</organism>
<dbReference type="SUPFAM" id="SSF50249">
    <property type="entry name" value="Nucleic acid-binding proteins"/>
    <property type="match status" value="1"/>
</dbReference>
<evidence type="ECO:0000256" key="3">
    <source>
        <dbReference type="PIRNR" id="PIRNR002070"/>
    </source>
</evidence>
<keyword evidence="2" id="KW-0235">DNA replication</keyword>
<feature type="compositionally biased region" description="Low complexity" evidence="4">
    <location>
        <begin position="138"/>
        <end position="148"/>
    </location>
</feature>
<gene>
    <name evidence="5" type="primary">ssb</name>
    <name evidence="5" type="ORF">IAB12_00745</name>
</gene>
<evidence type="ECO:0000313" key="5">
    <source>
        <dbReference type="EMBL" id="HIV98292.1"/>
    </source>
</evidence>
<dbReference type="Proteomes" id="UP000823936">
    <property type="component" value="Unassembled WGS sequence"/>
</dbReference>
<comment type="subunit">
    <text evidence="2">Homotetramer.</text>
</comment>
<dbReference type="GO" id="GO:0006310">
    <property type="term" value="P:DNA recombination"/>
    <property type="evidence" value="ECO:0007669"/>
    <property type="project" value="UniProtKB-UniRule"/>
</dbReference>
<proteinExistence type="inferred from homology"/>
<dbReference type="EMBL" id="DXHU01000005">
    <property type="protein sequence ID" value="HIV98292.1"/>
    <property type="molecule type" value="Genomic_DNA"/>
</dbReference>
<dbReference type="InterPro" id="IPR011344">
    <property type="entry name" value="ssDNA-bd"/>
</dbReference>
<dbReference type="GO" id="GO:0006260">
    <property type="term" value="P:DNA replication"/>
    <property type="evidence" value="ECO:0007669"/>
    <property type="project" value="UniProtKB-UniRule"/>
</dbReference>
<dbReference type="Pfam" id="PF00436">
    <property type="entry name" value="SSB"/>
    <property type="match status" value="1"/>
</dbReference>
<dbReference type="InterPro" id="IPR012340">
    <property type="entry name" value="NA-bd_OB-fold"/>
</dbReference>
<feature type="region of interest" description="Disordered" evidence="4">
    <location>
        <begin position="127"/>
        <end position="158"/>
    </location>
</feature>
<name>A0A9D1TMA5_9SPIO</name>
<feature type="compositionally biased region" description="Acidic residues" evidence="4">
    <location>
        <begin position="149"/>
        <end position="158"/>
    </location>
</feature>
<reference evidence="5" key="2">
    <citation type="submission" date="2021-04" db="EMBL/GenBank/DDBJ databases">
        <authorList>
            <person name="Gilroy R."/>
        </authorList>
    </citation>
    <scope>NUCLEOTIDE SEQUENCE</scope>
    <source>
        <strain evidence="5">Gambia11-129</strain>
    </source>
</reference>
<dbReference type="PROSITE" id="PS50935">
    <property type="entry name" value="SSB"/>
    <property type="match status" value="1"/>
</dbReference>
<feature type="short sequence motif" description="Important for interaction with partner proteins" evidence="2">
    <location>
        <begin position="153"/>
        <end position="158"/>
    </location>
</feature>
<evidence type="ECO:0000256" key="1">
    <source>
        <dbReference type="ARBA" id="ARBA00023125"/>
    </source>
</evidence>
<reference evidence="5" key="1">
    <citation type="journal article" date="2021" name="PeerJ">
        <title>Extensive microbial diversity within the chicken gut microbiome revealed by metagenomics and culture.</title>
        <authorList>
            <person name="Gilroy R."/>
            <person name="Ravi A."/>
            <person name="Getino M."/>
            <person name="Pursley I."/>
            <person name="Horton D.L."/>
            <person name="Alikhan N.F."/>
            <person name="Baker D."/>
            <person name="Gharbi K."/>
            <person name="Hall N."/>
            <person name="Watson M."/>
            <person name="Adriaenssens E.M."/>
            <person name="Foster-Nyarko E."/>
            <person name="Jarju S."/>
            <person name="Secka A."/>
            <person name="Antonio M."/>
            <person name="Oren A."/>
            <person name="Chaudhuri R.R."/>
            <person name="La Ragione R."/>
            <person name="Hildebrand F."/>
            <person name="Pallen M.J."/>
        </authorList>
    </citation>
    <scope>NUCLEOTIDE SEQUENCE</scope>
    <source>
        <strain evidence="5">Gambia11-129</strain>
    </source>
</reference>
<sequence length="158" mass="17678">MADLNMVALVGRLVRDCELKYSKSNGAIVRFSVAVNRRRMDENSKWVDEANYFDCVYFGKAAESVSQYLLKGRQVAIGGELRQNRWESEGQTRSKVEIFVNSLTLVGSQNQTGGAVQGSYQNHNSEMAQSRYASQIQSPVPSEPVSGPEDFEEDEIPF</sequence>
<dbReference type="GO" id="GO:0009295">
    <property type="term" value="C:nucleoid"/>
    <property type="evidence" value="ECO:0007669"/>
    <property type="project" value="TreeGrafter"/>
</dbReference>
<dbReference type="PANTHER" id="PTHR10302:SF0">
    <property type="entry name" value="SINGLE-STRANDED DNA-BINDING PROTEIN, MITOCHONDRIAL"/>
    <property type="match status" value="1"/>
</dbReference>
<comment type="function">
    <text evidence="2">Plays an important role in DNA replication, recombination and repair. Binds to ssDNA and to an array of partner proteins to recruit them to their sites of action during DNA metabolism.</text>
</comment>
<protein>
    <recommendedName>
        <fullName evidence="2 3">Single-stranded DNA-binding protein</fullName>
        <shortName evidence="2">SSB</shortName>
    </recommendedName>
</protein>
<evidence type="ECO:0000313" key="6">
    <source>
        <dbReference type="Proteomes" id="UP000823936"/>
    </source>
</evidence>
<feature type="compositionally biased region" description="Polar residues" evidence="4">
    <location>
        <begin position="127"/>
        <end position="137"/>
    </location>
</feature>
<dbReference type="AlphaFoldDB" id="A0A9D1TMA5"/>
<evidence type="ECO:0000256" key="2">
    <source>
        <dbReference type="HAMAP-Rule" id="MF_00984"/>
    </source>
</evidence>
<dbReference type="InterPro" id="IPR000424">
    <property type="entry name" value="Primosome_PriB/ssb"/>
</dbReference>
<dbReference type="NCBIfam" id="TIGR00621">
    <property type="entry name" value="ssb"/>
    <property type="match status" value="1"/>
</dbReference>
<keyword evidence="2" id="KW-0234">DNA repair</keyword>
<evidence type="ECO:0000256" key="4">
    <source>
        <dbReference type="SAM" id="MobiDB-lite"/>
    </source>
</evidence>
<dbReference type="PIRSF" id="PIRSF002070">
    <property type="entry name" value="SSB"/>
    <property type="match status" value="1"/>
</dbReference>
<dbReference type="PANTHER" id="PTHR10302">
    <property type="entry name" value="SINGLE-STRANDED DNA-BINDING PROTEIN"/>
    <property type="match status" value="1"/>
</dbReference>
<accession>A0A9D1TMA5</accession>
<dbReference type="GO" id="GO:0006281">
    <property type="term" value="P:DNA repair"/>
    <property type="evidence" value="ECO:0007669"/>
    <property type="project" value="UniProtKB-UniRule"/>
</dbReference>
<keyword evidence="1 2" id="KW-0238">DNA-binding</keyword>
<dbReference type="GO" id="GO:0003697">
    <property type="term" value="F:single-stranded DNA binding"/>
    <property type="evidence" value="ECO:0007669"/>
    <property type="project" value="UniProtKB-UniRule"/>
</dbReference>
<comment type="caution">
    <text evidence="5">The sequence shown here is derived from an EMBL/GenBank/DDBJ whole genome shotgun (WGS) entry which is preliminary data.</text>
</comment>